<proteinExistence type="predicted"/>
<dbReference type="PANTHER" id="PTHR42759">
    <property type="entry name" value="MOXR FAMILY PROTEIN"/>
    <property type="match status" value="1"/>
</dbReference>
<reference evidence="4" key="1">
    <citation type="submission" date="2018-06" db="EMBL/GenBank/DDBJ databases">
        <authorList>
            <person name="Zhirakovskaya E."/>
        </authorList>
    </citation>
    <scope>NUCLEOTIDE SEQUENCE</scope>
</reference>
<dbReference type="InterPro" id="IPR003593">
    <property type="entry name" value="AAA+_ATPase"/>
</dbReference>
<evidence type="ECO:0000256" key="1">
    <source>
        <dbReference type="ARBA" id="ARBA00022741"/>
    </source>
</evidence>
<dbReference type="InterPro" id="IPR041628">
    <property type="entry name" value="ChlI/MoxR_AAA_lid"/>
</dbReference>
<dbReference type="PIRSF" id="PIRSF002849">
    <property type="entry name" value="AAA_ATPase_chaperone_MoxR_prd"/>
    <property type="match status" value="1"/>
</dbReference>
<dbReference type="Gene3D" id="3.40.50.300">
    <property type="entry name" value="P-loop containing nucleotide triphosphate hydrolases"/>
    <property type="match status" value="1"/>
</dbReference>
<dbReference type="PANTHER" id="PTHR42759:SF1">
    <property type="entry name" value="MAGNESIUM-CHELATASE SUBUNIT CHLD"/>
    <property type="match status" value="1"/>
</dbReference>
<dbReference type="InterPro" id="IPR027417">
    <property type="entry name" value="P-loop_NTPase"/>
</dbReference>
<dbReference type="Gene3D" id="1.10.8.80">
    <property type="entry name" value="Magnesium chelatase subunit I, C-Terminal domain"/>
    <property type="match status" value="1"/>
</dbReference>
<dbReference type="Pfam" id="PF17863">
    <property type="entry name" value="AAA_lid_2"/>
    <property type="match status" value="1"/>
</dbReference>
<dbReference type="FunFam" id="3.40.50.300:FF:000640">
    <property type="entry name" value="MoxR family ATPase"/>
    <property type="match status" value="1"/>
</dbReference>
<dbReference type="EMBL" id="UOFL01000186">
    <property type="protein sequence ID" value="VAW80053.1"/>
    <property type="molecule type" value="Genomic_DNA"/>
</dbReference>
<keyword evidence="2" id="KW-0067">ATP-binding</keyword>
<dbReference type="Pfam" id="PF07726">
    <property type="entry name" value="AAA_3"/>
    <property type="match status" value="1"/>
</dbReference>
<name>A0A3B0YVW8_9ZZZZ</name>
<accession>A0A3B0YVW8</accession>
<evidence type="ECO:0000313" key="4">
    <source>
        <dbReference type="EMBL" id="VAW80053.1"/>
    </source>
</evidence>
<dbReference type="GO" id="GO:0016887">
    <property type="term" value="F:ATP hydrolysis activity"/>
    <property type="evidence" value="ECO:0007669"/>
    <property type="project" value="InterPro"/>
</dbReference>
<dbReference type="InterPro" id="IPR011703">
    <property type="entry name" value="ATPase_AAA-3"/>
</dbReference>
<dbReference type="SUPFAM" id="SSF52540">
    <property type="entry name" value="P-loop containing nucleoside triphosphate hydrolases"/>
    <property type="match status" value="1"/>
</dbReference>
<organism evidence="4">
    <name type="scientific">hydrothermal vent metagenome</name>
    <dbReference type="NCBI Taxonomy" id="652676"/>
    <lineage>
        <taxon>unclassified sequences</taxon>
        <taxon>metagenomes</taxon>
        <taxon>ecological metagenomes</taxon>
    </lineage>
</organism>
<feature type="domain" description="AAA+ ATPase" evidence="3">
    <location>
        <begin position="46"/>
        <end position="187"/>
    </location>
</feature>
<protein>
    <submittedName>
        <fullName evidence="4">ATPase associated with various cellular activities, AAA_3</fullName>
    </submittedName>
</protein>
<sequence>MTTKIVSLPDNVESAAEVVQTLKEEISHAVVGQSKVVEQTLIALLAGGHVLIEGAPGLGKTLLVQAIAKTFNGQFSRIQFTPDLMPSDVSGHSLYDMQTGEFRIRKGPVFSNILLADEINRAPAKTQAALLEVMQEHQVTIDSKAYKLDEPFMTLATENPLEQEGTYPLPEAQLDRFLLKVLIDYPDELDEKLIVKKITTHQLSDILNVDNVNTIIDTEGVRALQKITASIQVDDRVIDYAVRIARKTRGWIGITVGAGPRGAIALIRAAKAVALINARDFVTPDDVKDIAIPALRHRIILTPEMEIEGQTADIIVEALIASIETPRS</sequence>
<evidence type="ECO:0000259" key="3">
    <source>
        <dbReference type="SMART" id="SM00382"/>
    </source>
</evidence>
<keyword evidence="1" id="KW-0547">Nucleotide-binding</keyword>
<dbReference type="InterPro" id="IPR050764">
    <property type="entry name" value="CbbQ/NirQ/NorQ/GpvN"/>
</dbReference>
<dbReference type="AlphaFoldDB" id="A0A3B0YVW8"/>
<dbReference type="GO" id="GO:0005524">
    <property type="term" value="F:ATP binding"/>
    <property type="evidence" value="ECO:0007669"/>
    <property type="project" value="UniProtKB-KW"/>
</dbReference>
<evidence type="ECO:0000256" key="2">
    <source>
        <dbReference type="ARBA" id="ARBA00022840"/>
    </source>
</evidence>
<dbReference type="SMART" id="SM00382">
    <property type="entry name" value="AAA"/>
    <property type="match status" value="1"/>
</dbReference>
<gene>
    <name evidence="4" type="ORF">MNBD_GAMMA12-3261</name>
</gene>